<dbReference type="FunFam" id="2.130.10.10:FF:001110">
    <property type="entry name" value="Dynein intermediate chain 2, ciliary"/>
    <property type="match status" value="1"/>
</dbReference>
<feature type="region of interest" description="Disordered" evidence="12">
    <location>
        <begin position="1"/>
        <end position="32"/>
    </location>
</feature>
<keyword evidence="6" id="KW-0677">Repeat</keyword>
<comment type="subcellular location">
    <subcellularLocation>
        <location evidence="1">Cytoplasm</location>
        <location evidence="1">Cytoskeleton</location>
        <location evidence="1">Cilium axoneme</location>
    </subcellularLocation>
</comment>
<dbReference type="Pfam" id="PF00400">
    <property type="entry name" value="WD40"/>
    <property type="match status" value="1"/>
</dbReference>
<dbReference type="OrthoDB" id="24670at2759"/>
<evidence type="ECO:0000256" key="1">
    <source>
        <dbReference type="ARBA" id="ARBA00004430"/>
    </source>
</evidence>
<dbReference type="InterPro" id="IPR036322">
    <property type="entry name" value="WD40_repeat_dom_sf"/>
</dbReference>
<keyword evidence="4 11" id="KW-0853">WD repeat</keyword>
<gene>
    <name evidence="13" type="ORF">PFMG_00614</name>
</gene>
<evidence type="ECO:0000256" key="6">
    <source>
        <dbReference type="ARBA" id="ARBA00022737"/>
    </source>
</evidence>
<dbReference type="GO" id="GO:0003341">
    <property type="term" value="P:cilium movement"/>
    <property type="evidence" value="ECO:0007669"/>
    <property type="project" value="TreeGrafter"/>
</dbReference>
<reference evidence="14" key="1">
    <citation type="submission" date="2015-07" db="EMBL/GenBank/DDBJ databases">
        <title>Annotation of Plasmodium falciparum IGH-CR14.</title>
        <authorList>
            <consortium name="The Broad Institute Genome Sequencing Platform"/>
            <person name="Volkman S.K."/>
            <person name="Neafsey D.E."/>
            <person name="Dash A.P."/>
            <person name="Chitnis C.E."/>
            <person name="Hartl D.L."/>
            <person name="Young S.K."/>
            <person name="Zeng Q."/>
            <person name="Koehrsen M."/>
            <person name="Alvarado L."/>
            <person name="Berlin A."/>
            <person name="Borenstein D."/>
            <person name="Chapman S.B."/>
            <person name="Chen Z."/>
            <person name="Engels R."/>
            <person name="Freedman E."/>
            <person name="Gellesch M."/>
            <person name="Goldberg J."/>
            <person name="Griggs A."/>
            <person name="Gujja S."/>
            <person name="Heilman E.R."/>
            <person name="Heiman D.I."/>
            <person name="Howarth C."/>
            <person name="Jen D."/>
            <person name="Larson L."/>
            <person name="Mehta T."/>
            <person name="Neiman D."/>
            <person name="Park D."/>
            <person name="Pearson M."/>
            <person name="Roberts A."/>
            <person name="Saif S."/>
            <person name="Shea T."/>
            <person name="Shenoy N."/>
            <person name="Sisk P."/>
            <person name="Stolte C."/>
            <person name="Sykes S."/>
            <person name="Walk T."/>
            <person name="White J."/>
            <person name="Yandava C."/>
            <person name="Haas B."/>
            <person name="Henn M.R."/>
            <person name="Nusbaum C."/>
            <person name="Birren B."/>
        </authorList>
    </citation>
    <scope>NUCLEOTIDE SEQUENCE [LARGE SCALE GENOMIC DNA]</scope>
    <source>
        <strain evidence="14">IGH-CR14</strain>
    </source>
</reference>
<sequence length="824" mass="97722">MKSNLDKKKKKKVQGITGDVKVTSTEDAENDKRKASIKNNVVKDKYKNIYKNETFSRFLFPKNPRAFTNLVEYSFSNEQFVTIENIDHTVFHLDIKSCLVRKDSDEGKKQMELIKKKIEKANAFTLLKDNDYIYHKPKNCFDYIDRYSQTVPRSFKDECTKTEPQEINEICDTVSQSIIYDAYLHEFQKISNGADGNDKEKYNNDKKDNDDKSKKNNSLSMGLLSDHASSSYSGECSDDDNIGGILFSSESSCSNKTYMFSDNDEFENYKENYEDGSDDYMDYDDNNYEDYDDEDNNDNDDYNDGNIYDNDKNVEIHKSSIKNEKDNYDSNMIEEYNKEEEYKDCSYVDEKLKKNKNHLDKLNKNNETRKTKQMRKGDKKKRIKKESISGKHELYFINYKDINEQQHKQLNFIYHDNNIKKNDKKILYKKNFLKTLKLMDRIYNKNNEEEIYLCYKNKNNKNILTKLWIFSLNIYQLVVTDIKFHPLYEDLFAISFKNNDFKINMGILCCFTFKNTKNPEHFLKTNFHIHSIEWSTINTSIIIVGLSNGNICIYDLKKNKKESLIFESNFKELYNRDIISQIIFHPQIKIFYSVSYDGYIYQWKYNHKFTVGEKLLTLEKDIDDYNNTLNIIHTQSITCIDFNPFKINLFLIGTNKGKIYLYSSTYSDHYLNIYNEHTMSINSLSYNKFKRDIFISSSYDWTIRIWTQSRKTSLIIFDIKECVYDVKWSPSLSTCFFVISSNGTGKLHIYDLSIDINKEIICEIITKKRKLRKLCVNKFNEVILIGEENGYIYSYKISYSFNPCYMDYLKVINTLSKKWSKFKK</sequence>
<feature type="repeat" description="WD" evidence="11">
    <location>
        <begin position="674"/>
        <end position="706"/>
    </location>
</feature>
<evidence type="ECO:0000256" key="7">
    <source>
        <dbReference type="ARBA" id="ARBA00023017"/>
    </source>
</evidence>
<dbReference type="SUPFAM" id="SSF50978">
    <property type="entry name" value="WD40 repeat-like"/>
    <property type="match status" value="1"/>
</dbReference>
<dbReference type="InterPro" id="IPR001680">
    <property type="entry name" value="WD40_rpt"/>
</dbReference>
<organism evidence="13 14">
    <name type="scientific">Plasmodium falciparum IGH-CR14</name>
    <dbReference type="NCBI Taxonomy" id="580059"/>
    <lineage>
        <taxon>Eukaryota</taxon>
        <taxon>Sar</taxon>
        <taxon>Alveolata</taxon>
        <taxon>Apicomplexa</taxon>
        <taxon>Aconoidasida</taxon>
        <taxon>Haemosporida</taxon>
        <taxon>Plasmodiidae</taxon>
        <taxon>Plasmodium</taxon>
        <taxon>Plasmodium (Laverania)</taxon>
    </lineage>
</organism>
<dbReference type="Proteomes" id="UP000054562">
    <property type="component" value="Unassembled WGS sequence"/>
</dbReference>
<protein>
    <submittedName>
        <fullName evidence="13">WD domain-containing protein</fullName>
    </submittedName>
</protein>
<accession>A0A0L1I5S4</accession>
<dbReference type="EMBL" id="GG664990">
    <property type="protein sequence ID" value="KNG74518.1"/>
    <property type="molecule type" value="Genomic_DNA"/>
</dbReference>
<reference evidence="14" key="2">
    <citation type="submission" date="2015-07" db="EMBL/GenBank/DDBJ databases">
        <title>The genome sequence of Plasmodium falciparum IGH-CR14.</title>
        <authorList>
            <consortium name="The Broad Institute Genome Sequencing Platform"/>
            <person name="Volkman S.K."/>
            <person name="Neafsey D.E."/>
            <person name="Dash A.P."/>
            <person name="Chitnis C.E."/>
            <person name="Hartl D.L."/>
            <person name="Young S.K."/>
            <person name="Kodira C.D."/>
            <person name="Zeng Q."/>
            <person name="Koehrsen M."/>
            <person name="Godfrey P."/>
            <person name="Alvarado L."/>
            <person name="Berlin A."/>
            <person name="Borenstein D."/>
            <person name="Chen Z."/>
            <person name="Engels R."/>
            <person name="Freedman E."/>
            <person name="Gellesch M."/>
            <person name="Goldberg J."/>
            <person name="Griggs A."/>
            <person name="Gujja S."/>
            <person name="Heiman D."/>
            <person name="Hepburn T."/>
            <person name="Howarth C."/>
            <person name="Jen D."/>
            <person name="Larson L."/>
            <person name="Lewis B."/>
            <person name="Mehta T."/>
            <person name="Park D."/>
            <person name="Pearson M."/>
            <person name="Roberts A."/>
            <person name="Saif S."/>
            <person name="Shea T."/>
            <person name="Shenoy N."/>
            <person name="Sisk P."/>
            <person name="Stolte C."/>
            <person name="Sykes S."/>
            <person name="Walk T."/>
            <person name="White J."/>
            <person name="Yandava C."/>
            <person name="Wirth D.F."/>
            <person name="Nusbaum C."/>
            <person name="Birren B."/>
        </authorList>
    </citation>
    <scope>NUCLEOTIDE SEQUENCE [LARGE SCALE GENOMIC DNA]</scope>
    <source>
        <strain evidence="14">IGH-CR14</strain>
    </source>
</reference>
<dbReference type="GO" id="GO:0045504">
    <property type="term" value="F:dynein heavy chain binding"/>
    <property type="evidence" value="ECO:0007669"/>
    <property type="project" value="TreeGrafter"/>
</dbReference>
<dbReference type="Gene3D" id="2.130.10.10">
    <property type="entry name" value="YVTN repeat-like/Quinoprotein amine dehydrogenase"/>
    <property type="match status" value="2"/>
</dbReference>
<keyword evidence="8" id="KW-0505">Motor protein</keyword>
<evidence type="ECO:0000313" key="13">
    <source>
        <dbReference type="EMBL" id="KNG74518.1"/>
    </source>
</evidence>
<evidence type="ECO:0000256" key="8">
    <source>
        <dbReference type="ARBA" id="ARBA00023175"/>
    </source>
</evidence>
<dbReference type="GO" id="GO:0005874">
    <property type="term" value="C:microtubule"/>
    <property type="evidence" value="ECO:0007669"/>
    <property type="project" value="UniProtKB-KW"/>
</dbReference>
<evidence type="ECO:0000256" key="10">
    <source>
        <dbReference type="ARBA" id="ARBA00023273"/>
    </source>
</evidence>
<evidence type="ECO:0000256" key="3">
    <source>
        <dbReference type="ARBA" id="ARBA00022490"/>
    </source>
</evidence>
<keyword evidence="9" id="KW-0206">Cytoskeleton</keyword>
<evidence type="ECO:0000256" key="2">
    <source>
        <dbReference type="ARBA" id="ARBA00011059"/>
    </source>
</evidence>
<dbReference type="PANTHER" id="PTHR12442:SF11">
    <property type="entry name" value="DYNEIN AXONEMAL INTERMEDIATE CHAIN 1"/>
    <property type="match status" value="1"/>
</dbReference>
<feature type="region of interest" description="Disordered" evidence="12">
    <location>
        <begin position="194"/>
        <end position="220"/>
    </location>
</feature>
<name>A0A0L1I5S4_PLAFA</name>
<dbReference type="InterPro" id="IPR015943">
    <property type="entry name" value="WD40/YVTN_repeat-like_dom_sf"/>
</dbReference>
<evidence type="ECO:0000256" key="12">
    <source>
        <dbReference type="SAM" id="MobiDB-lite"/>
    </source>
</evidence>
<feature type="compositionally biased region" description="Acidic residues" evidence="12">
    <location>
        <begin position="274"/>
        <end position="303"/>
    </location>
</feature>
<evidence type="ECO:0000256" key="4">
    <source>
        <dbReference type="ARBA" id="ARBA00022574"/>
    </source>
</evidence>
<dbReference type="SMART" id="SM00320">
    <property type="entry name" value="WD40"/>
    <property type="match status" value="5"/>
</dbReference>
<dbReference type="GO" id="GO:0036157">
    <property type="term" value="C:outer dynein arm"/>
    <property type="evidence" value="ECO:0007669"/>
    <property type="project" value="TreeGrafter"/>
</dbReference>
<comment type="similarity">
    <text evidence="2">Belongs to the dynein intermediate chain family.</text>
</comment>
<evidence type="ECO:0000256" key="9">
    <source>
        <dbReference type="ARBA" id="ARBA00023212"/>
    </source>
</evidence>
<proteinExistence type="inferred from homology"/>
<keyword evidence="10" id="KW-0966">Cell projection</keyword>
<dbReference type="PANTHER" id="PTHR12442">
    <property type="entry name" value="DYNEIN INTERMEDIATE CHAIN"/>
    <property type="match status" value="1"/>
</dbReference>
<keyword evidence="5" id="KW-0493">Microtubule</keyword>
<keyword evidence="7" id="KW-0243">Dynein</keyword>
<evidence type="ECO:0000256" key="5">
    <source>
        <dbReference type="ARBA" id="ARBA00022701"/>
    </source>
</evidence>
<evidence type="ECO:0000313" key="14">
    <source>
        <dbReference type="Proteomes" id="UP000054562"/>
    </source>
</evidence>
<dbReference type="GO" id="GO:0036158">
    <property type="term" value="P:outer dynein arm assembly"/>
    <property type="evidence" value="ECO:0007669"/>
    <property type="project" value="TreeGrafter"/>
</dbReference>
<evidence type="ECO:0000256" key="11">
    <source>
        <dbReference type="PROSITE-ProRule" id="PRU00221"/>
    </source>
</evidence>
<keyword evidence="3" id="KW-0963">Cytoplasm</keyword>
<feature type="region of interest" description="Disordered" evidence="12">
    <location>
        <begin position="269"/>
        <end position="310"/>
    </location>
</feature>
<dbReference type="AlphaFoldDB" id="A0A0L1I5S4"/>
<dbReference type="InterPro" id="IPR050687">
    <property type="entry name" value="Dynein_IC"/>
</dbReference>
<dbReference type="PROSITE" id="PS50082">
    <property type="entry name" value="WD_REPEATS_2"/>
    <property type="match status" value="1"/>
</dbReference>
<dbReference type="GO" id="GO:0045503">
    <property type="term" value="F:dynein light chain binding"/>
    <property type="evidence" value="ECO:0007669"/>
    <property type="project" value="TreeGrafter"/>
</dbReference>
<feature type="compositionally biased region" description="Basic and acidic residues" evidence="12">
    <location>
        <begin position="196"/>
        <end position="214"/>
    </location>
</feature>